<feature type="compositionally biased region" description="Polar residues" evidence="1">
    <location>
        <begin position="49"/>
        <end position="58"/>
    </location>
</feature>
<sequence length="498" mass="52895">MRRRTFFATISTGALAALGACSNGPGGVPTPSIAPLQSPTRTPLPSPPNDTATPTSFADQPLWPNANIAGSITAVRNHYLCGSVHVKELKDIIRGGHCPVVVDLRGPTTWAVLPDGQGSWTTRVVTLEDTSQTTPDEPGTAVIKGPALIDDTHAYLVVSVPSPSGDSDKKSFTCPVDLVKIALADGTITASTRVSDSYVVDMPTESDLSRLVSLSFTADRSALLLAADGTSLDIGTGGLGLRLNAADLSVQFDANTLLAETHHHVRCGEALTVMKQVPDADEDEDVIIYLGTGATETMTNWSAALVRGDWLYYNDIIRQRPKKRVVFIERHAAHARNLSTGETVTFHEDSHDFFDDGIDAPINTDQRELILLNSRSRPTFSVHQPGSATPMLSWESSEQAIPGAACVFGEVVYTAPERSKEQDENGKLRIISLTTKQDIGEVQNVAWGGSVAVTAWGLAATGIFYPAIEWLEAPAESATPSGVPSVPAPTPGAPSTTP</sequence>
<dbReference type="EMBL" id="LR134406">
    <property type="protein sequence ID" value="VEH69213.1"/>
    <property type="molecule type" value="Genomic_DNA"/>
</dbReference>
<feature type="region of interest" description="Disordered" evidence="1">
    <location>
        <begin position="28"/>
        <end position="60"/>
    </location>
</feature>
<feature type="region of interest" description="Disordered" evidence="1">
    <location>
        <begin position="476"/>
        <end position="498"/>
    </location>
</feature>
<evidence type="ECO:0000256" key="1">
    <source>
        <dbReference type="SAM" id="MobiDB-lite"/>
    </source>
</evidence>
<name>A0A3S4UD29_9ACTN</name>
<reference evidence="3 4" key="1">
    <citation type="submission" date="2018-12" db="EMBL/GenBank/DDBJ databases">
        <authorList>
            <consortium name="Pathogen Informatics"/>
        </authorList>
    </citation>
    <scope>NUCLEOTIDE SEQUENCE [LARGE SCALE GENOMIC DNA]</scope>
    <source>
        <strain evidence="3 4">NCTC12967</strain>
    </source>
</reference>
<dbReference type="AlphaFoldDB" id="A0A3S4UD29"/>
<dbReference type="RefSeq" id="WP_061788318.1">
    <property type="nucleotide sequence ID" value="NZ_LR134406.1"/>
</dbReference>
<feature type="chain" id="PRO_5038398350" evidence="2">
    <location>
        <begin position="17"/>
        <end position="498"/>
    </location>
</feature>
<evidence type="ECO:0000256" key="2">
    <source>
        <dbReference type="SAM" id="SignalP"/>
    </source>
</evidence>
<feature type="compositionally biased region" description="Pro residues" evidence="1">
    <location>
        <begin position="486"/>
        <end position="498"/>
    </location>
</feature>
<organism evidence="3 4">
    <name type="scientific">Arachnia propionica</name>
    <dbReference type="NCBI Taxonomy" id="1750"/>
    <lineage>
        <taxon>Bacteria</taxon>
        <taxon>Bacillati</taxon>
        <taxon>Actinomycetota</taxon>
        <taxon>Actinomycetes</taxon>
        <taxon>Propionibacteriales</taxon>
        <taxon>Propionibacteriaceae</taxon>
        <taxon>Arachnia</taxon>
    </lineage>
</organism>
<feature type="signal peptide" evidence="2">
    <location>
        <begin position="1"/>
        <end position="16"/>
    </location>
</feature>
<gene>
    <name evidence="3" type="ORF">NCTC12967_00477</name>
</gene>
<evidence type="ECO:0000313" key="4">
    <source>
        <dbReference type="Proteomes" id="UP000273044"/>
    </source>
</evidence>
<dbReference type="Proteomes" id="UP000273044">
    <property type="component" value="Chromosome"/>
</dbReference>
<dbReference type="PROSITE" id="PS51257">
    <property type="entry name" value="PROKAR_LIPOPROTEIN"/>
    <property type="match status" value="1"/>
</dbReference>
<proteinExistence type="predicted"/>
<dbReference type="GeneID" id="64405973"/>
<keyword evidence="4" id="KW-1185">Reference proteome</keyword>
<evidence type="ECO:0000313" key="3">
    <source>
        <dbReference type="EMBL" id="VEH69213.1"/>
    </source>
</evidence>
<keyword evidence="2" id="KW-0732">Signal</keyword>
<accession>A0A3S4UD29</accession>
<protein>
    <submittedName>
        <fullName evidence="3">Uncharacterized protein</fullName>
    </submittedName>
</protein>